<evidence type="ECO:0000256" key="1">
    <source>
        <dbReference type="ARBA" id="ARBA00004167"/>
    </source>
</evidence>
<evidence type="ECO:0000256" key="4">
    <source>
        <dbReference type="ARBA" id="ARBA00023136"/>
    </source>
</evidence>
<dbReference type="CDD" id="cd16424">
    <property type="entry name" value="VirB8"/>
    <property type="match status" value="1"/>
</dbReference>
<proteinExistence type="predicted"/>
<dbReference type="PIRSF" id="PIRSF003299">
    <property type="entry name" value="VirB8_PtlE"/>
    <property type="match status" value="1"/>
</dbReference>
<evidence type="ECO:0000313" key="7">
    <source>
        <dbReference type="EMBL" id="BBF68403.1"/>
    </source>
</evidence>
<keyword evidence="2 5" id="KW-0812">Transmembrane</keyword>
<dbReference type="InterPro" id="IPR007430">
    <property type="entry name" value="VirB8"/>
</dbReference>
<feature type="domain" description="Bacterial virulence protein VirB8" evidence="6">
    <location>
        <begin position="21"/>
        <end position="230"/>
    </location>
</feature>
<dbReference type="Gene3D" id="3.10.450.230">
    <property type="entry name" value="VirB8 protein"/>
    <property type="match status" value="1"/>
</dbReference>
<evidence type="ECO:0000313" key="8">
    <source>
        <dbReference type="Proteomes" id="UP001059971"/>
    </source>
</evidence>
<reference evidence="7" key="1">
    <citation type="submission" date="2018-07" db="EMBL/GenBank/DDBJ databases">
        <title>Complete genome sequence of Sphingomonas bisphenolicum strain AO1, a bisphenol A degradative bacterium isolated from Japanese farm field.</title>
        <authorList>
            <person name="Murakami M."/>
            <person name="Koh M."/>
            <person name="Koba S."/>
            <person name="Matsumura Y."/>
        </authorList>
    </citation>
    <scope>NUCLEOTIDE SEQUENCE</scope>
    <source>
        <strain evidence="7">AO1</strain>
    </source>
</reference>
<dbReference type="RefSeq" id="WP_261935851.1">
    <property type="nucleotide sequence ID" value="NZ_AP018817.1"/>
</dbReference>
<name>A0ABN5W911_9SPHN</name>
<dbReference type="Pfam" id="PF04335">
    <property type="entry name" value="VirB8"/>
    <property type="match status" value="1"/>
</dbReference>
<keyword evidence="4 5" id="KW-0472">Membrane</keyword>
<sequence length="266" mass="29473">MNDKIKKTDQPASDRQVYYARAASWADDSQETLRQSRRIAWIIAGIACGVAAFAVVAIALMMPLKTIVPYTLLVDRTTGYVQLLKGDGRQALAPDEALLKSLLAQYVIAREGFDITSVQSDYRKVGLWSAERARSDYMAMMPASNPASPFQRYPRTTVLAVHIKSVSPLGPGTAQVRFETERQDQGQVEGPRDAWVGIVRYRFIDAAMSMEDRLINPLGFQVVHYRKDQEAMPQPVVQTVPVQQGATVQPTTMLPASSSAARMPQQ</sequence>
<evidence type="ECO:0000256" key="3">
    <source>
        <dbReference type="ARBA" id="ARBA00022989"/>
    </source>
</evidence>
<evidence type="ECO:0000256" key="5">
    <source>
        <dbReference type="SAM" id="Phobius"/>
    </source>
</evidence>
<comment type="subcellular location">
    <subcellularLocation>
        <location evidence="1">Membrane</location>
        <topology evidence="1">Single-pass membrane protein</topology>
    </subcellularLocation>
</comment>
<keyword evidence="8" id="KW-1185">Reference proteome</keyword>
<evidence type="ECO:0000259" key="6">
    <source>
        <dbReference type="Pfam" id="PF04335"/>
    </source>
</evidence>
<dbReference type="InterPro" id="IPR026264">
    <property type="entry name" value="VirB8/PtlE"/>
</dbReference>
<gene>
    <name evidence="7" type="primary">virB8</name>
    <name evidence="7" type="ORF">SBA_ch1_06030</name>
</gene>
<evidence type="ECO:0000256" key="2">
    <source>
        <dbReference type="ARBA" id="ARBA00022692"/>
    </source>
</evidence>
<accession>A0ABN5W911</accession>
<feature type="transmembrane region" description="Helical" evidence="5">
    <location>
        <begin position="39"/>
        <end position="62"/>
    </location>
</feature>
<dbReference type="InterPro" id="IPR032710">
    <property type="entry name" value="NTF2-like_dom_sf"/>
</dbReference>
<dbReference type="SUPFAM" id="SSF54427">
    <property type="entry name" value="NTF2-like"/>
    <property type="match status" value="1"/>
</dbReference>
<keyword evidence="3 5" id="KW-1133">Transmembrane helix</keyword>
<organism evidence="7 8">
    <name type="scientific">Sphingomonas bisphenolicum</name>
    <dbReference type="NCBI Taxonomy" id="296544"/>
    <lineage>
        <taxon>Bacteria</taxon>
        <taxon>Pseudomonadati</taxon>
        <taxon>Pseudomonadota</taxon>
        <taxon>Alphaproteobacteria</taxon>
        <taxon>Sphingomonadales</taxon>
        <taxon>Sphingomonadaceae</taxon>
        <taxon>Sphingomonas</taxon>
    </lineage>
</organism>
<dbReference type="Proteomes" id="UP001059971">
    <property type="component" value="Chromosome 1"/>
</dbReference>
<dbReference type="EMBL" id="AP018817">
    <property type="protein sequence ID" value="BBF68403.1"/>
    <property type="molecule type" value="Genomic_DNA"/>
</dbReference>
<protein>
    <submittedName>
        <fullName evidence="7">Conjugal transfer protein TraJ</fullName>
    </submittedName>
</protein>